<evidence type="ECO:0000313" key="10">
    <source>
        <dbReference type="EMBL" id="RNA68051.1"/>
    </source>
</evidence>
<keyword evidence="2 6" id="KW-0645">Protease</keyword>
<evidence type="ECO:0000313" key="11">
    <source>
        <dbReference type="Proteomes" id="UP000278746"/>
    </source>
</evidence>
<keyword evidence="3 6" id="KW-0378">Hydrolase</keyword>
<dbReference type="Gene3D" id="3.40.50.200">
    <property type="entry name" value="Peptidase S8/S53 domain"/>
    <property type="match status" value="1"/>
</dbReference>
<evidence type="ECO:0000256" key="7">
    <source>
        <dbReference type="SAM" id="MobiDB-lite"/>
    </source>
</evidence>
<comment type="similarity">
    <text evidence="1 6">Belongs to the peptidase S8 family.</text>
</comment>
<dbReference type="Proteomes" id="UP000278746">
    <property type="component" value="Unassembled WGS sequence"/>
</dbReference>
<accession>A0A3M7TRJ7</accession>
<dbReference type="InterPro" id="IPR036852">
    <property type="entry name" value="Peptidase_S8/S53_dom_sf"/>
</dbReference>
<dbReference type="Gene3D" id="2.60.40.10">
    <property type="entry name" value="Immunoglobulins"/>
    <property type="match status" value="2"/>
</dbReference>
<dbReference type="Pfam" id="PF20773">
    <property type="entry name" value="InhA-like_MAM"/>
    <property type="match status" value="1"/>
</dbReference>
<dbReference type="CDD" id="cd07481">
    <property type="entry name" value="Peptidases_S8_BacillopeptidaseF-like"/>
    <property type="match status" value="1"/>
</dbReference>
<evidence type="ECO:0000256" key="8">
    <source>
        <dbReference type="SAM" id="SignalP"/>
    </source>
</evidence>
<dbReference type="InterPro" id="IPR033857">
    <property type="entry name" value="Bacillopeptidase_F"/>
</dbReference>
<dbReference type="SUPFAM" id="SSF52743">
    <property type="entry name" value="Subtilisin-like"/>
    <property type="match status" value="1"/>
</dbReference>
<dbReference type="InterPro" id="IPR015500">
    <property type="entry name" value="Peptidase_S8_subtilisin-rel"/>
</dbReference>
<evidence type="ECO:0000256" key="4">
    <source>
        <dbReference type="ARBA" id="ARBA00022825"/>
    </source>
</evidence>
<dbReference type="InterPro" id="IPR013320">
    <property type="entry name" value="ConA-like_dom_sf"/>
</dbReference>
<dbReference type="Pfam" id="PF09136">
    <property type="entry name" value="Glucodextran_B"/>
    <property type="match status" value="2"/>
</dbReference>
<evidence type="ECO:0000256" key="2">
    <source>
        <dbReference type="ARBA" id="ARBA00022670"/>
    </source>
</evidence>
<keyword evidence="11" id="KW-1185">Reference proteome</keyword>
<reference evidence="10 11" key="1">
    <citation type="submission" date="2018-10" db="EMBL/GenBank/DDBJ databases">
        <title>Bacillus Keqinensis sp. nov., a moderately halophilic bacterium isolated from a saline-alkaline lake.</title>
        <authorList>
            <person name="Wang H."/>
        </authorList>
    </citation>
    <scope>NUCLEOTIDE SEQUENCE [LARGE SCALE GENOMIC DNA]</scope>
    <source>
        <strain evidence="10 11">KQ-3</strain>
    </source>
</reference>
<dbReference type="SUPFAM" id="SSF49899">
    <property type="entry name" value="Concanavalin A-like lectins/glucanases"/>
    <property type="match status" value="1"/>
</dbReference>
<evidence type="ECO:0000256" key="3">
    <source>
        <dbReference type="ARBA" id="ARBA00022801"/>
    </source>
</evidence>
<feature type="active site" description="Charge relay system" evidence="5 6">
    <location>
        <position position="438"/>
    </location>
</feature>
<dbReference type="SUPFAM" id="SSF49464">
    <property type="entry name" value="Carboxypeptidase regulatory domain-like"/>
    <property type="match status" value="2"/>
</dbReference>
<feature type="compositionally biased region" description="Basic and acidic residues" evidence="7">
    <location>
        <begin position="833"/>
        <end position="856"/>
    </location>
</feature>
<keyword evidence="4 6" id="KW-0720">Serine protease</keyword>
<keyword evidence="8" id="KW-0732">Signal</keyword>
<dbReference type="PROSITE" id="PS00138">
    <property type="entry name" value="SUBTILASE_SER"/>
    <property type="match status" value="1"/>
</dbReference>
<evidence type="ECO:0000256" key="5">
    <source>
        <dbReference type="PIRSR" id="PIRSR615500-1"/>
    </source>
</evidence>
<feature type="active site" description="Charge relay system" evidence="5 6">
    <location>
        <position position="218"/>
    </location>
</feature>
<feature type="region of interest" description="Disordered" evidence="7">
    <location>
        <begin position="806"/>
        <end position="870"/>
    </location>
</feature>
<sequence length="1464" mass="156390">MIFALMIPMLLPQHASAQSASAGDGAATSYLQETNKDAAVEISSDVIKEFQDERFVSFLVKMKDQVDAEQVAADVASNKIQIANTSDVTLAQRTAIVSELRSTQMESQKELKAFLEKEQAAGNVESFQSFYIVNGLEVTATKEVLESLKGFSEIAEITPNETFQILSAGGPDLKAEGAPASTPETQNENVEWNIEQIGAHEVWDMGIDGQGIVVANMDTGVQWDHPALKEQYRGYDSATDSVDHTFNFFDAVNGQQASYDDHGHGTHVNGTTLGAESNGTNKIGVAPGAEWIAVKILAASGGGTQANILAGGQWVLAPTDAAGNPHPEMAPDVVNNSWGGAGGMNEWFRPMVQNWQAAGIFPVFASGNTAGPGTVGVPANYPESYAVGATDSSMNLASFSSQGPSPYGEMKPDVSAPGVNIRSAVPGSNYAGGWNGTSMASPHVAGLVALIKQVNSDLSHDDIAEIIEDTATPRTNSQYPEAPNNGFGHGIINAYDAVAGILDGLGSIAGTVLQDGEDTEAPTYQHTAPAETYEGLNLPLEIHVQDNVSITDVTLSFEKDGEWHELDASRSSGNYRDATYTVSIPGSDIDAPAVEYFFTIDDFGGNTVETEVYEVAVNEAISTGYFQDFSSNPIGWMSFGENDSWDWGAPTSGPGEAYTGDNVYATNLAGDYGNNMNATLIMPPVQVPDEGDFYLEYKEWFNFENNYDYGYLVVSTDGMDTWDTLRTVTNQSGGWVDTSIDLSEYAGERIVVGYNAYSDFIIVRPGWYIDHVSLTDEATGTDDFGGSIGIIDSGISFSQMMMAPMNQGIGSSNAPGLAKKQTDPSLHVAPSGKEAKFTPPGHRDGKPGKGKGRDGNSDNDDPVVEDTSGLPLHATVSVLESGRSVQTNPADGSYSMMHPAGDFTVRAEAYGFHTAQESVVVEADETAEVHFVLDELDSGTVSGTVTNAATDEPIEGATLLLKEDPRVSPAHTDENGEFLIDAYEGTYTLQVFAPSFYSDETEVTITGDEVTTADFSLTPFIGFPGEIGYDDGTAENARAFFDAGNGWAVRMSLEEGQDSALITGGLFRFWDTEWPVPGGTEFQVAVYDATGSNGAPGNMIAGPVNAEANRDGTWTQVDLSSEGVVVEGDFYMMYIQTQPNPYAPGLGTDEDGPYAERSWQYVGGSFSQSPAAEGNYMIRALVNYEVTVPEITSPEDGLHTNEDSVTVEGQASPGVDVHVSNNGEEVAHTTADDNGHFATDVSLTAGENVLTAAASTENGRTGESAPVTVILDQDSPELVVTSPADGDRVNTETVRVQGQAIDENLRRVNVNGQRADIDEEGNFNHRLLLDEGANDIRVVAIDHAGNRTVENMTIYANFGDYEITNVTPEEDMNLNAGETVLISFNAEEGLDASFVILMPLTNLPSAQNATELPMQEQSPGYYVGYYTATSNVEAPGAEVEVIVRDDYGNEERERAAGKLYINVE</sequence>
<name>A0A3M7TRJ7_9BACI</name>
<dbReference type="Pfam" id="PF00082">
    <property type="entry name" value="Peptidase_S8"/>
    <property type="match status" value="1"/>
</dbReference>
<evidence type="ECO:0000256" key="1">
    <source>
        <dbReference type="ARBA" id="ARBA00011073"/>
    </source>
</evidence>
<dbReference type="Pfam" id="PF13620">
    <property type="entry name" value="CarboxypepD_reg"/>
    <property type="match status" value="1"/>
</dbReference>
<feature type="signal peptide" evidence="8">
    <location>
        <begin position="1"/>
        <end position="17"/>
    </location>
</feature>
<dbReference type="PRINTS" id="PR00723">
    <property type="entry name" value="SUBTILISIN"/>
</dbReference>
<dbReference type="OrthoDB" id="9798386at2"/>
<dbReference type="InterPro" id="IPR023828">
    <property type="entry name" value="Peptidase_S8_Ser-AS"/>
</dbReference>
<organism evidence="10 11">
    <name type="scientific">Alteribacter keqinensis</name>
    <dbReference type="NCBI Taxonomy" id="2483800"/>
    <lineage>
        <taxon>Bacteria</taxon>
        <taxon>Bacillati</taxon>
        <taxon>Bacillota</taxon>
        <taxon>Bacilli</taxon>
        <taxon>Bacillales</taxon>
        <taxon>Bacillaceae</taxon>
        <taxon>Alteribacter</taxon>
    </lineage>
</organism>
<evidence type="ECO:0000259" key="9">
    <source>
        <dbReference type="Pfam" id="PF00082"/>
    </source>
</evidence>
<feature type="chain" id="PRO_5018119656" evidence="8">
    <location>
        <begin position="18"/>
        <end position="1464"/>
    </location>
</feature>
<feature type="domain" description="Peptidase S8/S53" evidence="9">
    <location>
        <begin position="209"/>
        <end position="490"/>
    </location>
</feature>
<dbReference type="GO" id="GO:0004252">
    <property type="term" value="F:serine-type endopeptidase activity"/>
    <property type="evidence" value="ECO:0007669"/>
    <property type="project" value="UniProtKB-UniRule"/>
</dbReference>
<dbReference type="Gene3D" id="2.60.40.1120">
    <property type="entry name" value="Carboxypeptidase-like, regulatory domain"/>
    <property type="match status" value="2"/>
</dbReference>
<dbReference type="PANTHER" id="PTHR43399">
    <property type="entry name" value="SUBTILISIN-RELATED"/>
    <property type="match status" value="1"/>
</dbReference>
<dbReference type="InterPro" id="IPR051048">
    <property type="entry name" value="Peptidase_S8/S53_subtilisin"/>
</dbReference>
<evidence type="ECO:0000256" key="6">
    <source>
        <dbReference type="PROSITE-ProRule" id="PRU01240"/>
    </source>
</evidence>
<dbReference type="PROSITE" id="PS51892">
    <property type="entry name" value="SUBTILASE"/>
    <property type="match status" value="1"/>
</dbReference>
<dbReference type="InterPro" id="IPR008969">
    <property type="entry name" value="CarboxyPept-like_regulatory"/>
</dbReference>
<dbReference type="EMBL" id="RHIB01000002">
    <property type="protein sequence ID" value="RNA68051.1"/>
    <property type="molecule type" value="Genomic_DNA"/>
</dbReference>
<gene>
    <name evidence="10" type="ORF">EBO34_12520</name>
</gene>
<comment type="caution">
    <text evidence="10">The sequence shown here is derived from an EMBL/GenBank/DDBJ whole genome shotgun (WGS) entry which is preliminary data.</text>
</comment>
<dbReference type="InterPro" id="IPR000209">
    <property type="entry name" value="Peptidase_S8/S53_dom"/>
</dbReference>
<feature type="active site" description="Charge relay system" evidence="5 6">
    <location>
        <position position="264"/>
    </location>
</feature>
<dbReference type="GO" id="GO:0006508">
    <property type="term" value="P:proteolysis"/>
    <property type="evidence" value="ECO:0007669"/>
    <property type="project" value="UniProtKB-KW"/>
</dbReference>
<dbReference type="PANTHER" id="PTHR43399:SF4">
    <property type="entry name" value="CELL WALL-ASSOCIATED PROTEASE"/>
    <property type="match status" value="1"/>
</dbReference>
<dbReference type="InterPro" id="IPR013783">
    <property type="entry name" value="Ig-like_fold"/>
</dbReference>
<protein>
    <submittedName>
        <fullName evidence="10">Peptidase S8</fullName>
    </submittedName>
</protein>
<proteinExistence type="inferred from homology"/>